<evidence type="ECO:0000259" key="3">
    <source>
        <dbReference type="Pfam" id="PF01464"/>
    </source>
</evidence>
<protein>
    <recommendedName>
        <fullName evidence="3">Transglycosylase SLT domain-containing protein</fullName>
    </recommendedName>
</protein>
<evidence type="ECO:0000256" key="1">
    <source>
        <dbReference type="ARBA" id="ARBA00007734"/>
    </source>
</evidence>
<keyword evidence="2" id="KW-0732">Signal</keyword>
<gene>
    <name evidence="4" type="ORF">DCW48_09470</name>
</gene>
<feature type="signal peptide" evidence="2">
    <location>
        <begin position="1"/>
        <end position="26"/>
    </location>
</feature>
<dbReference type="Gene3D" id="1.10.530.10">
    <property type="match status" value="1"/>
</dbReference>
<dbReference type="PANTHER" id="PTHR37423:SF2">
    <property type="entry name" value="MEMBRANE-BOUND LYTIC MUREIN TRANSGLYCOSYLASE C"/>
    <property type="match status" value="1"/>
</dbReference>
<evidence type="ECO:0000313" key="4">
    <source>
        <dbReference type="EMBL" id="HBA09743.1"/>
    </source>
</evidence>
<comment type="similarity">
    <text evidence="1">Belongs to the transglycosylase Slt family.</text>
</comment>
<dbReference type="Pfam" id="PF01464">
    <property type="entry name" value="SLT"/>
    <property type="match status" value="1"/>
</dbReference>
<dbReference type="CDD" id="cd00254">
    <property type="entry name" value="LT-like"/>
    <property type="match status" value="1"/>
</dbReference>
<feature type="chain" id="PRO_5016824620" description="Transglycosylase SLT domain-containing protein" evidence="2">
    <location>
        <begin position="27"/>
        <end position="284"/>
    </location>
</feature>
<dbReference type="EMBL" id="DNAA01000223">
    <property type="protein sequence ID" value="HBA09743.1"/>
    <property type="molecule type" value="Genomic_DNA"/>
</dbReference>
<sequence length="284" mass="31327">MLTELKLNYLALCALGLLLNTSSIYASTVNNHSSPYRLNVGPAKNSTTVNRPPTHLQNQSLQIYQLEYKYRPHHQPFNIKAELPITATEPLPIKVTHSDSGEIKANTEDQPFSNEIALAAHAVSLDPSLVHAVIYVESRYQHSAVSPKGAVGLMQVLPDTAARYGLRDAVHLPKANIKAGTLYLRDLMVMFDNRLDLVLAAYNAGEGAVKKYARQIPPYPETRHYVKAVIAKYALNTGNNELSDISTNKHDTETPDLLKTTPPRTQYLAGTGLVISNDSFALNR</sequence>
<dbReference type="Proteomes" id="UP000264313">
    <property type="component" value="Unassembled WGS sequence"/>
</dbReference>
<dbReference type="InterPro" id="IPR008258">
    <property type="entry name" value="Transglycosylase_SLT_dom_1"/>
</dbReference>
<evidence type="ECO:0000256" key="2">
    <source>
        <dbReference type="SAM" id="SignalP"/>
    </source>
</evidence>
<organism evidence="4 5">
    <name type="scientific">Methylotenera mobilis</name>
    <dbReference type="NCBI Taxonomy" id="359408"/>
    <lineage>
        <taxon>Bacteria</taxon>
        <taxon>Pseudomonadati</taxon>
        <taxon>Pseudomonadota</taxon>
        <taxon>Betaproteobacteria</taxon>
        <taxon>Nitrosomonadales</taxon>
        <taxon>Methylophilaceae</taxon>
        <taxon>Methylotenera</taxon>
    </lineage>
</organism>
<dbReference type="InterPro" id="IPR023346">
    <property type="entry name" value="Lysozyme-like_dom_sf"/>
</dbReference>
<accession>A0A351RCH2</accession>
<feature type="domain" description="Transglycosylase SLT" evidence="3">
    <location>
        <begin position="119"/>
        <end position="215"/>
    </location>
</feature>
<reference evidence="4 5" key="1">
    <citation type="journal article" date="2018" name="Nat. Biotechnol.">
        <title>A standardized bacterial taxonomy based on genome phylogeny substantially revises the tree of life.</title>
        <authorList>
            <person name="Parks D.H."/>
            <person name="Chuvochina M."/>
            <person name="Waite D.W."/>
            <person name="Rinke C."/>
            <person name="Skarshewski A."/>
            <person name="Chaumeil P.A."/>
            <person name="Hugenholtz P."/>
        </authorList>
    </citation>
    <scope>NUCLEOTIDE SEQUENCE [LARGE SCALE GENOMIC DNA]</scope>
    <source>
        <strain evidence="4">UBA9958</strain>
    </source>
</reference>
<dbReference type="SUPFAM" id="SSF53955">
    <property type="entry name" value="Lysozyme-like"/>
    <property type="match status" value="1"/>
</dbReference>
<comment type="caution">
    <text evidence="4">The sequence shown here is derived from an EMBL/GenBank/DDBJ whole genome shotgun (WGS) entry which is preliminary data.</text>
</comment>
<dbReference type="PANTHER" id="PTHR37423">
    <property type="entry name" value="SOLUBLE LYTIC MUREIN TRANSGLYCOSYLASE-RELATED"/>
    <property type="match status" value="1"/>
</dbReference>
<dbReference type="AlphaFoldDB" id="A0A351RCH2"/>
<evidence type="ECO:0000313" key="5">
    <source>
        <dbReference type="Proteomes" id="UP000264313"/>
    </source>
</evidence>
<name>A0A351RCH2_9PROT</name>
<proteinExistence type="inferred from homology"/>